<dbReference type="Gene3D" id="1.25.40.20">
    <property type="entry name" value="Ankyrin repeat-containing domain"/>
    <property type="match status" value="1"/>
</dbReference>
<name>A0A7K6ULJ1_9AVES</name>
<dbReference type="Pfam" id="PF12796">
    <property type="entry name" value="Ank_2"/>
    <property type="match status" value="1"/>
</dbReference>
<feature type="non-terminal residue" evidence="2">
    <location>
        <position position="1"/>
    </location>
</feature>
<comment type="caution">
    <text evidence="2">The sequence shown here is derived from an EMBL/GenBank/DDBJ whole genome shotgun (WGS) entry which is preliminary data.</text>
</comment>
<sequence>REAFSRNSVNRACPISLSTINRRNAYGETLLHRAAAHQDIDLVHNIVEIGGNVNVQDYAGWTALHTASVEGFYEIANALLKAGADVNVRGGDQVTPLQDAVKEGHYEVYSNLNRNCGLGI</sequence>
<dbReference type="SUPFAM" id="SSF48403">
    <property type="entry name" value="Ankyrin repeat"/>
    <property type="match status" value="1"/>
</dbReference>
<dbReference type="EMBL" id="VZRW01012797">
    <property type="protein sequence ID" value="NWX23614.1"/>
    <property type="molecule type" value="Genomic_DNA"/>
</dbReference>
<evidence type="ECO:0000313" key="2">
    <source>
        <dbReference type="EMBL" id="NWX23614.1"/>
    </source>
</evidence>
<evidence type="ECO:0000313" key="3">
    <source>
        <dbReference type="Proteomes" id="UP000559068"/>
    </source>
</evidence>
<dbReference type="OrthoDB" id="366390at2759"/>
<dbReference type="AlphaFoldDB" id="A0A7K6ULJ1"/>
<dbReference type="PROSITE" id="PS50297">
    <property type="entry name" value="ANK_REP_REGION"/>
    <property type="match status" value="2"/>
</dbReference>
<reference evidence="2 3" key="1">
    <citation type="submission" date="2019-09" db="EMBL/GenBank/DDBJ databases">
        <title>Bird 10,000 Genomes (B10K) Project - Family phase.</title>
        <authorList>
            <person name="Zhang G."/>
        </authorList>
    </citation>
    <scope>NUCLEOTIDE SEQUENCE [LARGE SCALE GENOMIC DNA]</scope>
    <source>
        <strain evidence="2">B10K-DU-029-76</strain>
        <tissue evidence="2">Heart</tissue>
    </source>
</reference>
<dbReference type="PRINTS" id="PR01415">
    <property type="entry name" value="ANKYRIN"/>
</dbReference>
<dbReference type="InterPro" id="IPR002110">
    <property type="entry name" value="Ankyrin_rpt"/>
</dbReference>
<feature type="non-terminal residue" evidence="2">
    <location>
        <position position="120"/>
    </location>
</feature>
<dbReference type="Proteomes" id="UP000559068">
    <property type="component" value="Unassembled WGS sequence"/>
</dbReference>
<feature type="repeat" description="ANK" evidence="1">
    <location>
        <begin position="26"/>
        <end position="58"/>
    </location>
</feature>
<dbReference type="PANTHER" id="PTHR24176">
    <property type="entry name" value="ANKYRIN REPEAT DOMAIN-CONTAINING PROTEIN 31-RELATED"/>
    <property type="match status" value="1"/>
</dbReference>
<dbReference type="PANTHER" id="PTHR24176:SF14">
    <property type="entry name" value="ANKYRIN REPEAT DOMAIN-CONTAINING PROTEIN 31"/>
    <property type="match status" value="1"/>
</dbReference>
<dbReference type="SMART" id="SM00248">
    <property type="entry name" value="ANK"/>
    <property type="match status" value="2"/>
</dbReference>
<dbReference type="InterPro" id="IPR036770">
    <property type="entry name" value="Ankyrin_rpt-contain_sf"/>
</dbReference>
<gene>
    <name evidence="2" type="primary">Ankrd11_1</name>
    <name evidence="2" type="ORF">AEGBEN_R13637</name>
</gene>
<feature type="repeat" description="ANK" evidence="1">
    <location>
        <begin position="59"/>
        <end position="91"/>
    </location>
</feature>
<dbReference type="PROSITE" id="PS50088">
    <property type="entry name" value="ANK_REPEAT"/>
    <property type="match status" value="2"/>
</dbReference>
<proteinExistence type="predicted"/>
<organism evidence="2 3">
    <name type="scientific">Aegotheles bennettii</name>
    <dbReference type="NCBI Taxonomy" id="48278"/>
    <lineage>
        <taxon>Eukaryota</taxon>
        <taxon>Metazoa</taxon>
        <taxon>Chordata</taxon>
        <taxon>Craniata</taxon>
        <taxon>Vertebrata</taxon>
        <taxon>Euteleostomi</taxon>
        <taxon>Archelosauria</taxon>
        <taxon>Archosauria</taxon>
        <taxon>Dinosauria</taxon>
        <taxon>Saurischia</taxon>
        <taxon>Theropoda</taxon>
        <taxon>Coelurosauria</taxon>
        <taxon>Aves</taxon>
        <taxon>Neognathae</taxon>
        <taxon>Neoaves</taxon>
        <taxon>Strisores</taxon>
        <taxon>Caprimulgiformes</taxon>
        <taxon>Aegothelidae</taxon>
        <taxon>Aegotheles</taxon>
    </lineage>
</organism>
<dbReference type="InterPro" id="IPR042334">
    <property type="entry name" value="ANKRD31"/>
</dbReference>
<evidence type="ECO:0000256" key="1">
    <source>
        <dbReference type="PROSITE-ProRule" id="PRU00023"/>
    </source>
</evidence>
<keyword evidence="1" id="KW-0040">ANK repeat</keyword>
<keyword evidence="3" id="KW-1185">Reference proteome</keyword>
<accession>A0A7K6ULJ1</accession>
<protein>
    <submittedName>
        <fullName evidence="2">ANR11 protein</fullName>
    </submittedName>
</protein>